<evidence type="ECO:0008006" key="3">
    <source>
        <dbReference type="Google" id="ProtNLM"/>
    </source>
</evidence>
<gene>
    <name evidence="1" type="ORF">HOLleu_05023</name>
</gene>
<accession>A0A9Q1CKE4</accession>
<evidence type="ECO:0000313" key="2">
    <source>
        <dbReference type="Proteomes" id="UP001152320"/>
    </source>
</evidence>
<dbReference type="Proteomes" id="UP001152320">
    <property type="component" value="Chromosome 2"/>
</dbReference>
<organism evidence="1 2">
    <name type="scientific">Holothuria leucospilota</name>
    <name type="common">Black long sea cucumber</name>
    <name type="synonym">Mertensiothuria leucospilota</name>
    <dbReference type="NCBI Taxonomy" id="206669"/>
    <lineage>
        <taxon>Eukaryota</taxon>
        <taxon>Metazoa</taxon>
        <taxon>Echinodermata</taxon>
        <taxon>Eleutherozoa</taxon>
        <taxon>Echinozoa</taxon>
        <taxon>Holothuroidea</taxon>
        <taxon>Aspidochirotacea</taxon>
        <taxon>Aspidochirotida</taxon>
        <taxon>Holothuriidae</taxon>
        <taxon>Holothuria</taxon>
    </lineage>
</organism>
<comment type="caution">
    <text evidence="1">The sequence shown here is derived from an EMBL/GenBank/DDBJ whole genome shotgun (WGS) entry which is preliminary data.</text>
</comment>
<dbReference type="PANTHER" id="PTHR37984">
    <property type="entry name" value="PROTEIN CBG26694"/>
    <property type="match status" value="1"/>
</dbReference>
<sequence length="260" mass="29318">MDKITAPNSFDFELPKLSTIWQQWKDEFKLYAENAMKGNGQGENVSQSLYLMGRTGRENYDTLKPATATDAVDNSQTIENCSKPYSEIQNETVERYKFFTGDQETEERRKQGMKIEEVFSKSEDVFKGEGQIPGIIHLTTDPSVPPIVAPPQRVPVAMKPKLQTELARLEGMNITEKAVEPSDWVSNLVIIMKTNGHTLTANGLKADPHQIDVIAKMPEPNVPGVQRLGMVKYPSKFLPSLSDKCEPLNRLTYKDVVQDW</sequence>
<dbReference type="EMBL" id="JAIZAY010000002">
    <property type="protein sequence ID" value="KAJ8046373.1"/>
    <property type="molecule type" value="Genomic_DNA"/>
</dbReference>
<evidence type="ECO:0000313" key="1">
    <source>
        <dbReference type="EMBL" id="KAJ8046373.1"/>
    </source>
</evidence>
<name>A0A9Q1CKE4_HOLLE</name>
<dbReference type="SUPFAM" id="SSF56672">
    <property type="entry name" value="DNA/RNA polymerases"/>
    <property type="match status" value="1"/>
</dbReference>
<keyword evidence="2" id="KW-1185">Reference proteome</keyword>
<protein>
    <recommendedName>
        <fullName evidence="3">Reverse transcriptase domain-containing protein</fullName>
    </recommendedName>
</protein>
<dbReference type="InterPro" id="IPR050951">
    <property type="entry name" value="Retrovirus_Pol_polyprotein"/>
</dbReference>
<proteinExistence type="predicted"/>
<reference evidence="1" key="1">
    <citation type="submission" date="2021-10" db="EMBL/GenBank/DDBJ databases">
        <title>Tropical sea cucumber genome reveals ecological adaptation and Cuvierian tubules defense mechanism.</title>
        <authorList>
            <person name="Chen T."/>
        </authorList>
    </citation>
    <scope>NUCLEOTIDE SEQUENCE</scope>
    <source>
        <strain evidence="1">Nanhai2018</strain>
        <tissue evidence="1">Muscle</tissue>
    </source>
</reference>
<dbReference type="InterPro" id="IPR043502">
    <property type="entry name" value="DNA/RNA_pol_sf"/>
</dbReference>
<dbReference type="PANTHER" id="PTHR37984:SF5">
    <property type="entry name" value="PROTEIN NYNRIN-LIKE"/>
    <property type="match status" value="1"/>
</dbReference>
<dbReference type="AlphaFoldDB" id="A0A9Q1CKE4"/>